<dbReference type="InterPro" id="IPR036515">
    <property type="entry name" value="Transposase_17_sf"/>
</dbReference>
<reference evidence="2 3" key="1">
    <citation type="submission" date="2019-08" db="EMBL/GenBank/DDBJ databases">
        <title>Deep-cultivation of Planctomycetes and their phenomic and genomic characterization uncovers novel biology.</title>
        <authorList>
            <person name="Wiegand S."/>
            <person name="Jogler M."/>
            <person name="Boedeker C."/>
            <person name="Pinto D."/>
            <person name="Vollmers J."/>
            <person name="Rivas-Marin E."/>
            <person name="Kohn T."/>
            <person name="Peeters S.H."/>
            <person name="Heuer A."/>
            <person name="Rast P."/>
            <person name="Oberbeckmann S."/>
            <person name="Bunk B."/>
            <person name="Jeske O."/>
            <person name="Meyerdierks A."/>
            <person name="Storesund J.E."/>
            <person name="Kallscheuer N."/>
            <person name="Luecker S."/>
            <person name="Lage O.M."/>
            <person name="Pohl T."/>
            <person name="Merkel B.J."/>
            <person name="Hornburger P."/>
            <person name="Mueller R.-W."/>
            <person name="Bruemmer F."/>
            <person name="Labrenz M."/>
            <person name="Spormann A.M."/>
            <person name="Op Den Camp H."/>
            <person name="Overmann J."/>
            <person name="Amann R."/>
            <person name="Jetten M.S.M."/>
            <person name="Mascher T."/>
            <person name="Medema M.H."/>
            <person name="Devos D.P."/>
            <person name="Kaster A.-K."/>
            <person name="Ovreas L."/>
            <person name="Rohde M."/>
            <person name="Galperin M.Y."/>
            <person name="Jogler C."/>
        </authorList>
    </citation>
    <scope>NUCLEOTIDE SEQUENCE [LARGE SCALE GENOMIC DNA]</scope>
    <source>
        <strain evidence="2 3">LF1</strain>
    </source>
</reference>
<comment type="caution">
    <text evidence="2">The sequence shown here is derived from an EMBL/GenBank/DDBJ whole genome shotgun (WGS) entry which is preliminary data.</text>
</comment>
<dbReference type="Gene3D" id="3.30.70.1290">
    <property type="entry name" value="Transposase IS200-like"/>
    <property type="match status" value="1"/>
</dbReference>
<dbReference type="GO" id="GO:0004803">
    <property type="term" value="F:transposase activity"/>
    <property type="evidence" value="ECO:0007669"/>
    <property type="project" value="InterPro"/>
</dbReference>
<dbReference type="RefSeq" id="WP_068264209.1">
    <property type="nucleotide sequence ID" value="NZ_LWSK01000057.1"/>
</dbReference>
<dbReference type="GO" id="GO:0003677">
    <property type="term" value="F:DNA binding"/>
    <property type="evidence" value="ECO:0007669"/>
    <property type="project" value="InterPro"/>
</dbReference>
<dbReference type="AlphaFoldDB" id="A0A5B1CCR7"/>
<dbReference type="Pfam" id="PF01797">
    <property type="entry name" value="Y1_Tnp"/>
    <property type="match status" value="1"/>
</dbReference>
<organism evidence="2 3">
    <name type="scientific">Rubripirellula obstinata</name>
    <dbReference type="NCBI Taxonomy" id="406547"/>
    <lineage>
        <taxon>Bacteria</taxon>
        <taxon>Pseudomonadati</taxon>
        <taxon>Planctomycetota</taxon>
        <taxon>Planctomycetia</taxon>
        <taxon>Pirellulales</taxon>
        <taxon>Pirellulaceae</taxon>
        <taxon>Rubripirellula</taxon>
    </lineage>
</organism>
<keyword evidence="3" id="KW-1185">Reference proteome</keyword>
<sequence>MSKDFNTGEPLGYFLTWTTYGTWLPGDDRGWRKRDEPESQPPNALFRSMAEADMTEPAFILSVTDRATVKETIQKHCHIRGWPLHVANPRTNHVHVVVTAPGYKPETVRDQLKAWCTRNLKETYSDREKFWTEGASRRYLNTEEELEAAIMYASEAQDRKDRDQ</sequence>
<dbReference type="InterPro" id="IPR002686">
    <property type="entry name" value="Transposase_17"/>
</dbReference>
<dbReference type="EMBL" id="VRLW01000001">
    <property type="protein sequence ID" value="KAA1258012.1"/>
    <property type="molecule type" value="Genomic_DNA"/>
</dbReference>
<protein>
    <recommendedName>
        <fullName evidence="1">Transposase IS200-like domain-containing protein</fullName>
    </recommendedName>
</protein>
<name>A0A5B1CCR7_9BACT</name>
<dbReference type="GO" id="GO:0006313">
    <property type="term" value="P:DNA transposition"/>
    <property type="evidence" value="ECO:0007669"/>
    <property type="project" value="InterPro"/>
</dbReference>
<accession>A0A5B1CCR7</accession>
<proteinExistence type="predicted"/>
<dbReference type="OrthoDB" id="274221at2"/>
<evidence type="ECO:0000259" key="1">
    <source>
        <dbReference type="Pfam" id="PF01797"/>
    </source>
</evidence>
<gene>
    <name evidence="2" type="ORF">LF1_05030</name>
</gene>
<feature type="domain" description="Transposase IS200-like" evidence="1">
    <location>
        <begin position="64"/>
        <end position="133"/>
    </location>
</feature>
<evidence type="ECO:0000313" key="3">
    <source>
        <dbReference type="Proteomes" id="UP000322699"/>
    </source>
</evidence>
<dbReference type="Proteomes" id="UP000322699">
    <property type="component" value="Unassembled WGS sequence"/>
</dbReference>
<dbReference type="SUPFAM" id="SSF143422">
    <property type="entry name" value="Transposase IS200-like"/>
    <property type="match status" value="1"/>
</dbReference>
<evidence type="ECO:0000313" key="2">
    <source>
        <dbReference type="EMBL" id="KAA1258012.1"/>
    </source>
</evidence>